<organism evidence="1 2">
    <name type="scientific">Dolichospermum planctonicum</name>
    <dbReference type="NCBI Taxonomy" id="136072"/>
    <lineage>
        <taxon>Bacteria</taxon>
        <taxon>Bacillati</taxon>
        <taxon>Cyanobacteriota</taxon>
        <taxon>Cyanophyceae</taxon>
        <taxon>Nostocales</taxon>
        <taxon>Aphanizomenonaceae</taxon>
        <taxon>Dolichospermum</taxon>
    </lineage>
</organism>
<protein>
    <submittedName>
        <fullName evidence="1">Uncharacterized protein</fullName>
    </submittedName>
</protein>
<evidence type="ECO:0000313" key="1">
    <source>
        <dbReference type="EMBL" id="GCL40963.1"/>
    </source>
</evidence>
<dbReference type="Proteomes" id="UP000299367">
    <property type="component" value="Unassembled WGS sequence"/>
</dbReference>
<comment type="caution">
    <text evidence="1">The sequence shown here is derived from an EMBL/GenBank/DDBJ whole genome shotgun (WGS) entry which is preliminary data.</text>
</comment>
<evidence type="ECO:0000313" key="2">
    <source>
        <dbReference type="Proteomes" id="UP000299367"/>
    </source>
</evidence>
<sequence length="38" mass="4793">MNNKTSKQRDFTKWLRQIRKQAYVKECFHKDIELVFDF</sequence>
<reference evidence="2" key="1">
    <citation type="submission" date="2019-02" db="EMBL/GenBank/DDBJ databases">
        <title>Draft genome sequence of Dolichospermum planctonicum NIES-80.</title>
        <authorList>
            <person name="Yamaguchi H."/>
            <person name="Suzuki S."/>
            <person name="Kawachi M."/>
        </authorList>
    </citation>
    <scope>NUCLEOTIDE SEQUENCE [LARGE SCALE GENOMIC DNA]</scope>
    <source>
        <strain evidence="2">NIES-80</strain>
    </source>
</reference>
<accession>A0A480AB61</accession>
<name>A0A480AB61_9CYAN</name>
<gene>
    <name evidence="1" type="ORF">NIES80_06530</name>
</gene>
<dbReference type="AlphaFoldDB" id="A0A480AB61"/>
<proteinExistence type="predicted"/>
<dbReference type="EMBL" id="BJCF01000004">
    <property type="protein sequence ID" value="GCL40963.1"/>
    <property type="molecule type" value="Genomic_DNA"/>
</dbReference>